<feature type="domain" description="Ppx/GppA phosphatase N-terminal" evidence="6">
    <location>
        <begin position="26"/>
        <end position="305"/>
    </location>
</feature>
<evidence type="ECO:0000256" key="5">
    <source>
        <dbReference type="ARBA" id="ARBA00047607"/>
    </source>
</evidence>
<dbReference type="EC" id="3.6.1.11" evidence="2"/>
<dbReference type="Pfam" id="PF21447">
    <property type="entry name" value="Ppx-GppA_III"/>
    <property type="match status" value="1"/>
</dbReference>
<name>A0A5C7WQM2_METME</name>
<sequence length="492" mass="55131">MLKITQDTQLAAVDLGSNSFRLEIGRVVDGQILRVDYLKEAVRQGGDLDEDRNLKPQAFERGLKCLARFGERLKGFPAEHVRAVATQTLREATNSEDFIKQAQKVLGYPIEIISGVEEARLIYQGVSRMLPQSDEKRLVIDIGGRSTEFILGQHFKANVTESLRLGSVGWSQKYFADGQFSERNFERAEIAAESIIDMIASRYIGQSEVAYGASGTVGAVADVLAGAGFAPDRIERAQLEWLKQTLIKAKTPDRLNMEGLKDDRRAVIGGGLAILTAVFDTLQIDTLMVANGALRHGVLYDMLSSDHATEDLRTLSIARLCKQFGVEMDHANNVSKAALYFYDAMQASDTHKPLLHWAALCHEIGWAISHTDCNKHGAYILDNTELMGFAQSELHTISLLVLGHQGKLRKLPADFDNQDLVCQLMALRLAVIFCHSRRMPALKHLQLERHKQQFVLILSSQWANQHPQTHYLLEEECLLWQKLGWQLELQLT</sequence>
<dbReference type="InterPro" id="IPR048950">
    <property type="entry name" value="Ppx_GppA_C"/>
</dbReference>
<dbReference type="AlphaFoldDB" id="A0A5C7WQM2"/>
<evidence type="ECO:0000256" key="2">
    <source>
        <dbReference type="ARBA" id="ARBA00012451"/>
    </source>
</evidence>
<evidence type="ECO:0000256" key="4">
    <source>
        <dbReference type="ARBA" id="ARBA00022801"/>
    </source>
</evidence>
<accession>A0A5C7WQM2</accession>
<dbReference type="SUPFAM" id="SSF109604">
    <property type="entry name" value="HD-domain/PDEase-like"/>
    <property type="match status" value="1"/>
</dbReference>
<dbReference type="FunFam" id="3.30.420.40:FF:000023">
    <property type="entry name" value="Guanosine-5'-triphosphate,3'-diphosphate pyrophosphatase"/>
    <property type="match status" value="1"/>
</dbReference>
<dbReference type="OrthoDB" id="9793035at2"/>
<comment type="caution">
    <text evidence="8">The sequence shown here is derived from an EMBL/GenBank/DDBJ whole genome shotgun (WGS) entry which is preliminary data.</text>
</comment>
<evidence type="ECO:0000259" key="6">
    <source>
        <dbReference type="Pfam" id="PF02541"/>
    </source>
</evidence>
<gene>
    <name evidence="8" type="primary">ppx</name>
    <name evidence="8" type="ORF">E6Q51_00350</name>
</gene>
<dbReference type="CDD" id="cd24053">
    <property type="entry name" value="ASKHA_NBD_EcPPX-GppA-like"/>
    <property type="match status" value="1"/>
</dbReference>
<reference evidence="8 9" key="1">
    <citation type="submission" date="2018-09" db="EMBL/GenBank/DDBJ databases">
        <title>Metagenome Assembled Genomes from an Advanced Water Purification Facility.</title>
        <authorList>
            <person name="Stamps B.W."/>
            <person name="Spear J.R."/>
        </authorList>
    </citation>
    <scope>NUCLEOTIDE SEQUENCE [LARGE SCALE GENOMIC DNA]</scope>
    <source>
        <strain evidence="8">Bin_42_2</strain>
    </source>
</reference>
<dbReference type="InterPro" id="IPR030673">
    <property type="entry name" value="PyroPPase_GppA_Ppx"/>
</dbReference>
<dbReference type="RefSeq" id="WP_124553547.1">
    <property type="nucleotide sequence ID" value="NZ_CP033953.1"/>
</dbReference>
<dbReference type="PANTHER" id="PTHR30005:SF0">
    <property type="entry name" value="RETROGRADE REGULATION PROTEIN 2"/>
    <property type="match status" value="1"/>
</dbReference>
<evidence type="ECO:0000313" key="8">
    <source>
        <dbReference type="EMBL" id="TXI38878.1"/>
    </source>
</evidence>
<evidence type="ECO:0000256" key="1">
    <source>
        <dbReference type="ARBA" id="ARBA00007125"/>
    </source>
</evidence>
<dbReference type="PANTHER" id="PTHR30005">
    <property type="entry name" value="EXOPOLYPHOSPHATASE"/>
    <property type="match status" value="1"/>
</dbReference>
<dbReference type="GO" id="GO:0006793">
    <property type="term" value="P:phosphorus metabolic process"/>
    <property type="evidence" value="ECO:0007669"/>
    <property type="project" value="InterPro"/>
</dbReference>
<dbReference type="InterPro" id="IPR022371">
    <property type="entry name" value="Exopolyphosphatase"/>
</dbReference>
<dbReference type="Proteomes" id="UP000321374">
    <property type="component" value="Unassembled WGS sequence"/>
</dbReference>
<protein>
    <recommendedName>
        <fullName evidence="3">Exopolyphosphatase</fullName>
        <ecNumber evidence="2">3.6.1.11</ecNumber>
    </recommendedName>
</protein>
<comment type="similarity">
    <text evidence="1">Belongs to the GppA/Ppx family.</text>
</comment>
<evidence type="ECO:0000256" key="3">
    <source>
        <dbReference type="ARBA" id="ARBA00020416"/>
    </source>
</evidence>
<dbReference type="GO" id="GO:0004309">
    <property type="term" value="F:exopolyphosphatase activity"/>
    <property type="evidence" value="ECO:0007669"/>
    <property type="project" value="UniProtKB-EC"/>
</dbReference>
<organism evidence="8 9">
    <name type="scientific">Methylophilus methylotrophus</name>
    <name type="common">Bacterium W3A1</name>
    <dbReference type="NCBI Taxonomy" id="17"/>
    <lineage>
        <taxon>Bacteria</taxon>
        <taxon>Pseudomonadati</taxon>
        <taxon>Pseudomonadota</taxon>
        <taxon>Betaproteobacteria</taxon>
        <taxon>Nitrosomonadales</taxon>
        <taxon>Methylophilaceae</taxon>
        <taxon>Methylophilus</taxon>
    </lineage>
</organism>
<dbReference type="NCBIfam" id="TIGR03706">
    <property type="entry name" value="exo_poly_only"/>
    <property type="match status" value="1"/>
</dbReference>
<dbReference type="SUPFAM" id="SSF53067">
    <property type="entry name" value="Actin-like ATPase domain"/>
    <property type="match status" value="2"/>
</dbReference>
<evidence type="ECO:0000259" key="7">
    <source>
        <dbReference type="Pfam" id="PF21447"/>
    </source>
</evidence>
<proteinExistence type="inferred from homology"/>
<dbReference type="PIRSF" id="PIRSF001267">
    <property type="entry name" value="Pyrophosphatase_GppA_Ppx"/>
    <property type="match status" value="1"/>
</dbReference>
<dbReference type="InterPro" id="IPR003695">
    <property type="entry name" value="Ppx_GppA_N"/>
</dbReference>
<keyword evidence="4 8" id="KW-0378">Hydrolase</keyword>
<dbReference type="Gene3D" id="3.30.420.150">
    <property type="entry name" value="Exopolyphosphatase. Domain 2"/>
    <property type="match status" value="1"/>
</dbReference>
<comment type="catalytic activity">
    <reaction evidence="5">
        <text>[phosphate](n) + H2O = [phosphate](n-1) + phosphate + H(+)</text>
        <dbReference type="Rhea" id="RHEA:21528"/>
        <dbReference type="Rhea" id="RHEA-COMP:9859"/>
        <dbReference type="Rhea" id="RHEA-COMP:14279"/>
        <dbReference type="ChEBI" id="CHEBI:15377"/>
        <dbReference type="ChEBI" id="CHEBI:15378"/>
        <dbReference type="ChEBI" id="CHEBI:16838"/>
        <dbReference type="ChEBI" id="CHEBI:43474"/>
        <dbReference type="EC" id="3.6.1.11"/>
    </reaction>
</comment>
<feature type="domain" description="Ppx/GppA phosphatase C-terminal" evidence="7">
    <location>
        <begin position="313"/>
        <end position="476"/>
    </location>
</feature>
<evidence type="ECO:0000313" key="9">
    <source>
        <dbReference type="Proteomes" id="UP000321374"/>
    </source>
</evidence>
<dbReference type="EMBL" id="SSGG01000005">
    <property type="protein sequence ID" value="TXI38878.1"/>
    <property type="molecule type" value="Genomic_DNA"/>
</dbReference>
<dbReference type="Gene3D" id="1.10.3210.10">
    <property type="entry name" value="Hypothetical protein af1432"/>
    <property type="match status" value="1"/>
</dbReference>
<dbReference type="Gene3D" id="3.30.420.40">
    <property type="match status" value="1"/>
</dbReference>
<dbReference type="InterPro" id="IPR043129">
    <property type="entry name" value="ATPase_NBD"/>
</dbReference>
<dbReference type="InterPro" id="IPR050273">
    <property type="entry name" value="GppA/Ppx_hydrolase"/>
</dbReference>
<dbReference type="STRING" id="1122236.GCA_000378225_01983"/>
<dbReference type="Pfam" id="PF02541">
    <property type="entry name" value="Ppx-GppA"/>
    <property type="match status" value="1"/>
</dbReference>